<comment type="caution">
    <text evidence="5">The sequence shown here is derived from an EMBL/GenBank/DDBJ whole genome shotgun (WGS) entry which is preliminary data.</text>
</comment>
<dbReference type="InterPro" id="IPR000055">
    <property type="entry name" value="Restrct_endonuc_typeI_TRD"/>
</dbReference>
<name>A0A7J4YTQ3_9BACE</name>
<dbReference type="AlphaFoldDB" id="A0A7J4YTQ3"/>
<organism evidence="5 7">
    <name type="scientific">Bacteroides finegoldii</name>
    <dbReference type="NCBI Taxonomy" id="338188"/>
    <lineage>
        <taxon>Bacteria</taxon>
        <taxon>Pseudomonadati</taxon>
        <taxon>Bacteroidota</taxon>
        <taxon>Bacteroidia</taxon>
        <taxon>Bacteroidales</taxon>
        <taxon>Bacteroidaceae</taxon>
        <taxon>Bacteroides</taxon>
    </lineage>
</organism>
<evidence type="ECO:0000256" key="1">
    <source>
        <dbReference type="ARBA" id="ARBA00010923"/>
    </source>
</evidence>
<evidence type="ECO:0000313" key="6">
    <source>
        <dbReference type="EMBL" id="KAA5259676.1"/>
    </source>
</evidence>
<dbReference type="GO" id="GO:0009307">
    <property type="term" value="P:DNA restriction-modification system"/>
    <property type="evidence" value="ECO:0007669"/>
    <property type="project" value="UniProtKB-KW"/>
</dbReference>
<dbReference type="PANTHER" id="PTHR30408:SF12">
    <property type="entry name" value="TYPE I RESTRICTION ENZYME MJAVIII SPECIFICITY SUBUNIT"/>
    <property type="match status" value="1"/>
</dbReference>
<evidence type="ECO:0000256" key="2">
    <source>
        <dbReference type="ARBA" id="ARBA00022747"/>
    </source>
</evidence>
<keyword evidence="3" id="KW-0238">DNA-binding</keyword>
<dbReference type="InterPro" id="IPR052021">
    <property type="entry name" value="Type-I_RS_S_subunit"/>
</dbReference>
<dbReference type="NCBIfam" id="NF047740">
    <property type="entry name" value="antiphage_MADS5"/>
    <property type="match status" value="1"/>
</dbReference>
<dbReference type="GO" id="GO:0003677">
    <property type="term" value="F:DNA binding"/>
    <property type="evidence" value="ECO:0007669"/>
    <property type="project" value="UniProtKB-KW"/>
</dbReference>
<proteinExistence type="inferred from homology"/>
<dbReference type="SUPFAM" id="SSF116734">
    <property type="entry name" value="DNA methylase specificity domain"/>
    <property type="match status" value="2"/>
</dbReference>
<evidence type="ECO:0000259" key="4">
    <source>
        <dbReference type="Pfam" id="PF01420"/>
    </source>
</evidence>
<dbReference type="EMBL" id="VWAG01000003">
    <property type="protein sequence ID" value="KAA5259676.1"/>
    <property type="molecule type" value="Genomic_DNA"/>
</dbReference>
<dbReference type="Pfam" id="PF01420">
    <property type="entry name" value="Methylase_S"/>
    <property type="match status" value="2"/>
</dbReference>
<feature type="domain" description="Type I restriction modification DNA specificity" evidence="4">
    <location>
        <begin position="263"/>
        <end position="408"/>
    </location>
</feature>
<dbReference type="InterPro" id="IPR044946">
    <property type="entry name" value="Restrct_endonuc_typeI_TRD_sf"/>
</dbReference>
<evidence type="ECO:0000256" key="3">
    <source>
        <dbReference type="ARBA" id="ARBA00023125"/>
    </source>
</evidence>
<sequence length="455" mass="50880">MKIGHIHRMSMNPCGLRFDSSYHLSDGVTVKRNIAASPYPFMLIGKAAERIFIGGRARRVYVKDRKHGIPFLSSSDILQADLENVKLASKKYTPNIEEMTLQKGWTLITRSGTIGNCAFANAKHAQKLASEHVIRLVPNNILRQGYIYAYLASKPGYSLLTQGTFGAVIQHIEPAFVASLPIPVLPEAFQQEVDNLIQESARLREEATDALDKAHALLHSAFNNKDANLKSVSIRKIYAAHNQRFEATYYSSNNRSIYDSIIEQFEFMRLKDLCSRIFRPGIFKRQYVSEGGITFLGGADILNAIPSSYKQLSKPQVKRMPELMPEQGTILVTCGGTIGNIVYVDNQLSTCAVSQHVMRLVLNGAVPNGYLYAFLSSDIGKKLINLFAFGSVIPQVEAHHLELVPVPMLDNETMNRIDALCMQYVSCNELAKENERKAISMVEEEIESWTTSKKN</sequence>
<dbReference type="Proteomes" id="UP000440198">
    <property type="component" value="Unassembled WGS sequence"/>
</dbReference>
<dbReference type="Gene3D" id="3.90.220.20">
    <property type="entry name" value="DNA methylase specificity domains"/>
    <property type="match status" value="2"/>
</dbReference>
<dbReference type="PANTHER" id="PTHR30408">
    <property type="entry name" value="TYPE-1 RESTRICTION ENZYME ECOKI SPECIFICITY PROTEIN"/>
    <property type="match status" value="1"/>
</dbReference>
<gene>
    <name evidence="6" type="ORF">F2Z09_02560</name>
    <name evidence="5" type="ORF">F2Z22_01965</name>
</gene>
<reference evidence="7 8" key="1">
    <citation type="journal article" date="2019" name="Nat. Med.">
        <title>A library of human gut bacterial isolates paired with longitudinal multiomics data enables mechanistic microbiome research.</title>
        <authorList>
            <person name="Poyet M."/>
            <person name="Groussin M."/>
            <person name="Gibbons S.M."/>
            <person name="Avila-Pacheco J."/>
            <person name="Jiang X."/>
            <person name="Kearney S.M."/>
            <person name="Perrotta A.R."/>
            <person name="Berdy B."/>
            <person name="Zhao S."/>
            <person name="Lieberman T.D."/>
            <person name="Swanson P.K."/>
            <person name="Smith M."/>
            <person name="Roesemann S."/>
            <person name="Alexander J.E."/>
            <person name="Rich S.A."/>
            <person name="Livny J."/>
            <person name="Vlamakis H."/>
            <person name="Clish C."/>
            <person name="Bullock K."/>
            <person name="Deik A."/>
            <person name="Scott J."/>
            <person name="Pierce K.A."/>
            <person name="Xavier R.J."/>
            <person name="Alm E.J."/>
        </authorList>
    </citation>
    <scope>NUCLEOTIDE SEQUENCE [LARGE SCALE GENOMIC DNA]</scope>
    <source>
        <strain evidence="6 8">BIOML-A2</strain>
        <strain evidence="5 7">BIOML-A6</strain>
    </source>
</reference>
<evidence type="ECO:0000313" key="5">
    <source>
        <dbReference type="EMBL" id="KAA5232765.1"/>
    </source>
</evidence>
<evidence type="ECO:0000313" key="8">
    <source>
        <dbReference type="Proteomes" id="UP000440198"/>
    </source>
</evidence>
<accession>A0A7J4YTQ3</accession>
<keyword evidence="8" id="KW-1185">Reference proteome</keyword>
<evidence type="ECO:0000313" key="7">
    <source>
        <dbReference type="Proteomes" id="UP000421791"/>
    </source>
</evidence>
<comment type="similarity">
    <text evidence="1">Belongs to the type-I restriction system S methylase family.</text>
</comment>
<dbReference type="EMBL" id="VWAK01000002">
    <property type="protein sequence ID" value="KAA5232765.1"/>
    <property type="molecule type" value="Genomic_DNA"/>
</dbReference>
<protein>
    <recommendedName>
        <fullName evidence="4">Type I restriction modification DNA specificity domain-containing protein</fullName>
    </recommendedName>
</protein>
<feature type="domain" description="Type I restriction modification DNA specificity" evidence="4">
    <location>
        <begin position="66"/>
        <end position="191"/>
    </location>
</feature>
<keyword evidence="2" id="KW-0680">Restriction system</keyword>
<dbReference type="RefSeq" id="WP_149923374.1">
    <property type="nucleotide sequence ID" value="NZ_JAPFDV010000169.1"/>
</dbReference>
<dbReference type="Proteomes" id="UP000421791">
    <property type="component" value="Unassembled WGS sequence"/>
</dbReference>